<name>A0A7K1SZJ3_9SPHI</name>
<evidence type="ECO:0000313" key="3">
    <source>
        <dbReference type="Proteomes" id="UP000462014"/>
    </source>
</evidence>
<evidence type="ECO:0000313" key="2">
    <source>
        <dbReference type="EMBL" id="MVN22678.1"/>
    </source>
</evidence>
<dbReference type="Proteomes" id="UP000462014">
    <property type="component" value="Unassembled WGS sequence"/>
</dbReference>
<keyword evidence="1" id="KW-0472">Membrane</keyword>
<dbReference type="EMBL" id="WPIK01000013">
    <property type="protein sequence ID" value="MVN22678.1"/>
    <property type="molecule type" value="Genomic_DNA"/>
</dbReference>
<accession>A0A7K1SZJ3</accession>
<dbReference type="RefSeq" id="WP_157568176.1">
    <property type="nucleotide sequence ID" value="NZ_WPIK01000013.1"/>
</dbReference>
<reference evidence="2 3" key="1">
    <citation type="submission" date="2019-12" db="EMBL/GenBank/DDBJ databases">
        <title>Mucilaginibacter sp. HMF7410 genome sequencing and assembly.</title>
        <authorList>
            <person name="Kang H."/>
            <person name="Cha I."/>
            <person name="Kim H."/>
            <person name="Joh K."/>
        </authorList>
    </citation>
    <scope>NUCLEOTIDE SEQUENCE [LARGE SCALE GENOMIC DNA]</scope>
    <source>
        <strain evidence="2 3">HMF7410</strain>
    </source>
</reference>
<keyword evidence="3" id="KW-1185">Reference proteome</keyword>
<dbReference type="AlphaFoldDB" id="A0A7K1SZJ3"/>
<organism evidence="2 3">
    <name type="scientific">Mucilaginibacter arboris</name>
    <dbReference type="NCBI Taxonomy" id="2682090"/>
    <lineage>
        <taxon>Bacteria</taxon>
        <taxon>Pseudomonadati</taxon>
        <taxon>Bacteroidota</taxon>
        <taxon>Sphingobacteriia</taxon>
        <taxon>Sphingobacteriales</taxon>
        <taxon>Sphingobacteriaceae</taxon>
        <taxon>Mucilaginibacter</taxon>
    </lineage>
</organism>
<keyword evidence="1" id="KW-0812">Transmembrane</keyword>
<feature type="transmembrane region" description="Helical" evidence="1">
    <location>
        <begin position="25"/>
        <end position="49"/>
    </location>
</feature>
<protein>
    <recommendedName>
        <fullName evidence="4">Glycine zipper domain-containing protein</fullName>
    </recommendedName>
</protein>
<comment type="caution">
    <text evidence="2">The sequence shown here is derived from an EMBL/GenBank/DDBJ whole genome shotgun (WGS) entry which is preliminary data.</text>
</comment>
<gene>
    <name evidence="2" type="ORF">GO621_14195</name>
</gene>
<sequence>MAITKEEDNNLNVISNTLSGTTGGALLGSSFGIVGSLVGGIIGGAVTGYSAYSIRNKKRGGTKSINSRRYRH</sequence>
<evidence type="ECO:0008006" key="4">
    <source>
        <dbReference type="Google" id="ProtNLM"/>
    </source>
</evidence>
<keyword evidence="1" id="KW-1133">Transmembrane helix</keyword>
<evidence type="ECO:0000256" key="1">
    <source>
        <dbReference type="SAM" id="Phobius"/>
    </source>
</evidence>
<proteinExistence type="predicted"/>